<comment type="similarity">
    <text evidence="2">Belongs to the cut8/STS1 family.</text>
</comment>
<dbReference type="PANTHER" id="PTHR28032">
    <property type="entry name" value="FI02826P"/>
    <property type="match status" value="1"/>
</dbReference>
<dbReference type="Proteomes" id="UP001160148">
    <property type="component" value="Unassembled WGS sequence"/>
</dbReference>
<dbReference type="Gene3D" id="1.20.58.1590">
    <property type="entry name" value="Tethering factor for nuclear proteasome Cut8/Sts1"/>
    <property type="match status" value="1"/>
</dbReference>
<dbReference type="GO" id="GO:0031965">
    <property type="term" value="C:nuclear membrane"/>
    <property type="evidence" value="ECO:0007669"/>
    <property type="project" value="TreeGrafter"/>
</dbReference>
<comment type="subcellular location">
    <subcellularLocation>
        <location evidence="1">Nucleus</location>
    </subcellularLocation>
</comment>
<protein>
    <submittedName>
        <fullName evidence="4">Uncharacterized protein</fullName>
    </submittedName>
</protein>
<dbReference type="InterPro" id="IPR013868">
    <property type="entry name" value="Cut8/Sts1_fam"/>
</dbReference>
<gene>
    <name evidence="4" type="ORF">MEUPH1_LOCUS13910</name>
</gene>
<dbReference type="GO" id="GO:0070628">
    <property type="term" value="F:proteasome binding"/>
    <property type="evidence" value="ECO:0007669"/>
    <property type="project" value="TreeGrafter"/>
</dbReference>
<comment type="caution">
    <text evidence="4">The sequence shown here is derived from an EMBL/GenBank/DDBJ whole genome shotgun (WGS) entry which is preliminary data.</text>
</comment>
<dbReference type="InterPro" id="IPR038422">
    <property type="entry name" value="Cut8/Sts1_sf"/>
</dbReference>
<proteinExistence type="inferred from homology"/>
<dbReference type="GO" id="GO:0031144">
    <property type="term" value="P:proteasome localization"/>
    <property type="evidence" value="ECO:0007669"/>
    <property type="project" value="InterPro"/>
</dbReference>
<dbReference type="Pfam" id="PF08559">
    <property type="entry name" value="Cut8"/>
    <property type="match status" value="1"/>
</dbReference>
<organism evidence="4 5">
    <name type="scientific">Macrosiphum euphorbiae</name>
    <name type="common">potato aphid</name>
    <dbReference type="NCBI Taxonomy" id="13131"/>
    <lineage>
        <taxon>Eukaryota</taxon>
        <taxon>Metazoa</taxon>
        <taxon>Ecdysozoa</taxon>
        <taxon>Arthropoda</taxon>
        <taxon>Hexapoda</taxon>
        <taxon>Insecta</taxon>
        <taxon>Pterygota</taxon>
        <taxon>Neoptera</taxon>
        <taxon>Paraneoptera</taxon>
        <taxon>Hemiptera</taxon>
        <taxon>Sternorrhyncha</taxon>
        <taxon>Aphidomorpha</taxon>
        <taxon>Aphidoidea</taxon>
        <taxon>Aphididae</taxon>
        <taxon>Macrosiphini</taxon>
        <taxon>Macrosiphum</taxon>
    </lineage>
</organism>
<name>A0AAV0WQX2_9HEMI</name>
<evidence type="ECO:0000256" key="3">
    <source>
        <dbReference type="ARBA" id="ARBA00023242"/>
    </source>
</evidence>
<reference evidence="4 5" key="1">
    <citation type="submission" date="2023-01" db="EMBL/GenBank/DDBJ databases">
        <authorList>
            <person name="Whitehead M."/>
        </authorList>
    </citation>
    <scope>NUCLEOTIDE SEQUENCE [LARGE SCALE GENOMIC DNA]</scope>
</reference>
<accession>A0AAV0WQX2</accession>
<dbReference type="EMBL" id="CARXXK010000002">
    <property type="protein sequence ID" value="CAI6358394.1"/>
    <property type="molecule type" value="Genomic_DNA"/>
</dbReference>
<dbReference type="AlphaFoldDB" id="A0AAV0WQX2"/>
<keyword evidence="3" id="KW-0539">Nucleus</keyword>
<keyword evidence="5" id="KW-1185">Reference proteome</keyword>
<evidence type="ECO:0000256" key="2">
    <source>
        <dbReference type="ARBA" id="ARBA00006199"/>
    </source>
</evidence>
<dbReference type="PANTHER" id="PTHR28032:SF1">
    <property type="entry name" value="FI02826P"/>
    <property type="match status" value="1"/>
</dbReference>
<dbReference type="GO" id="GO:0071630">
    <property type="term" value="P:nuclear protein quality control by the ubiquitin-proteasome system"/>
    <property type="evidence" value="ECO:0007669"/>
    <property type="project" value="InterPro"/>
</dbReference>
<evidence type="ECO:0000256" key="1">
    <source>
        <dbReference type="ARBA" id="ARBA00004123"/>
    </source>
</evidence>
<evidence type="ECO:0000313" key="4">
    <source>
        <dbReference type="EMBL" id="CAI6358394.1"/>
    </source>
</evidence>
<sequence>MEFPSPDKTFSRNTCVQLLGKLTLAQQDTRIDHFTNTVSSVISNFPTPNNSPEELSTEELEIDTECTCSSDIVEQIQDLLTELEGCDSNKSSVILPSTTRKRLLFEDPEKDTTSPSNLKKLCSSPINELSQVQPASNVITLHDVVSDPPLSVDELEKDDYILPHSLKYIDKHLTYLVSNIYKSISKHSSKTSPNSFDRASKHLLAFKRLVIDHGKHLADNNHWLIVMDYVFMAWKHVNSTPIWDNPTHNTARRQCFKSLLGLCMVSLKKMKGNLSNQEQDYYIKKLKLINNYKSEVNKCLQLLDFDFTTQ</sequence>
<evidence type="ECO:0000313" key="5">
    <source>
        <dbReference type="Proteomes" id="UP001160148"/>
    </source>
</evidence>